<reference evidence="1 2" key="1">
    <citation type="journal article" date="2016" name="Nat. Commun.">
        <title>Thousands of microbial genomes shed light on interconnected biogeochemical processes in an aquifer system.</title>
        <authorList>
            <person name="Anantharaman K."/>
            <person name="Brown C.T."/>
            <person name="Hug L.A."/>
            <person name="Sharon I."/>
            <person name="Castelle C.J."/>
            <person name="Probst A.J."/>
            <person name="Thomas B.C."/>
            <person name="Singh A."/>
            <person name="Wilkins M.J."/>
            <person name="Karaoz U."/>
            <person name="Brodie E.L."/>
            <person name="Williams K.H."/>
            <person name="Hubbard S.S."/>
            <person name="Banfield J.F."/>
        </authorList>
    </citation>
    <scope>NUCLEOTIDE SEQUENCE [LARGE SCALE GENOMIC DNA]</scope>
</reference>
<proteinExistence type="predicted"/>
<sequence>MRLLETSSISFRKLSTACDAEIPALLSSFSNTENNSVAHSFGIVYELRITESWRFNSSSLMHGSGHFCVLDFLVQ</sequence>
<protein>
    <submittedName>
        <fullName evidence="1">Uncharacterized protein</fullName>
    </submittedName>
</protein>
<comment type="caution">
    <text evidence="1">The sequence shown here is derived from an EMBL/GenBank/DDBJ whole genome shotgun (WGS) entry which is preliminary data.</text>
</comment>
<dbReference type="AlphaFoldDB" id="A0A1F6W147"/>
<evidence type="ECO:0000313" key="1">
    <source>
        <dbReference type="EMBL" id="OGI75435.1"/>
    </source>
</evidence>
<accession>A0A1F6W147</accession>
<organism evidence="1 2">
    <name type="scientific">Candidatus Nomurabacteria bacterium RIFCSPHIGHO2_02_FULL_42_19</name>
    <dbReference type="NCBI Taxonomy" id="1801756"/>
    <lineage>
        <taxon>Bacteria</taxon>
        <taxon>Candidatus Nomuraibacteriota</taxon>
    </lineage>
</organism>
<dbReference type="EMBL" id="MFUG01000018">
    <property type="protein sequence ID" value="OGI75435.1"/>
    <property type="molecule type" value="Genomic_DNA"/>
</dbReference>
<evidence type="ECO:0000313" key="2">
    <source>
        <dbReference type="Proteomes" id="UP000179275"/>
    </source>
</evidence>
<dbReference type="Proteomes" id="UP000179275">
    <property type="component" value="Unassembled WGS sequence"/>
</dbReference>
<gene>
    <name evidence="1" type="ORF">A3C67_00960</name>
</gene>
<name>A0A1F6W147_9BACT</name>